<protein>
    <submittedName>
        <fullName evidence="1">Uncharacterized protein</fullName>
    </submittedName>
</protein>
<reference evidence="1 2" key="1">
    <citation type="submission" date="2017-02" db="EMBL/GenBank/DDBJ databases">
        <title>Bacillus pseudomycoides isolate FSL K6-0042.</title>
        <authorList>
            <person name="Kovac J."/>
        </authorList>
    </citation>
    <scope>NUCLEOTIDE SEQUENCE [LARGE SCALE GENOMIC DNA]</scope>
    <source>
        <strain evidence="1 2">FSL K6-0042</strain>
    </source>
</reference>
<proteinExistence type="predicted"/>
<evidence type="ECO:0000313" key="2">
    <source>
        <dbReference type="Proteomes" id="UP000195321"/>
    </source>
</evidence>
<name>A0A1Y3MDG8_9BACI</name>
<organism evidence="1 2">
    <name type="scientific">Bacillus pseudomycoides</name>
    <dbReference type="NCBI Taxonomy" id="64104"/>
    <lineage>
        <taxon>Bacteria</taxon>
        <taxon>Bacillati</taxon>
        <taxon>Bacillota</taxon>
        <taxon>Bacilli</taxon>
        <taxon>Bacillales</taxon>
        <taxon>Bacillaceae</taxon>
        <taxon>Bacillus</taxon>
        <taxon>Bacillus cereus group</taxon>
    </lineage>
</organism>
<evidence type="ECO:0000313" key="1">
    <source>
        <dbReference type="EMBL" id="OUM48508.1"/>
    </source>
</evidence>
<dbReference type="EMBL" id="MWPX01000012">
    <property type="protein sequence ID" value="OUM48508.1"/>
    <property type="molecule type" value="Genomic_DNA"/>
</dbReference>
<dbReference type="Proteomes" id="UP000195321">
    <property type="component" value="Unassembled WGS sequence"/>
</dbReference>
<gene>
    <name evidence="1" type="ORF">BW425_12655</name>
</gene>
<comment type="caution">
    <text evidence="1">The sequence shown here is derived from an EMBL/GenBank/DDBJ whole genome shotgun (WGS) entry which is preliminary data.</text>
</comment>
<sequence>MHRSGQGLFLPHANFKTKRDDECKAPFVLCGSDLYIIFIRQKGSTNLYNSLNILIFLWRNCV</sequence>
<dbReference type="AlphaFoldDB" id="A0A1Y3MDG8"/>
<accession>A0A1Y3MDG8</accession>